<sequence length="123" mass="13697">MARVAAVSVLRAPPSARTTMLADALVPLDGIHWMRRKVKEEFLLNKRFPRPLRWPVAGPPPTLLRRRALTVSPTPAGAEPHLPLSSSSPVPMVHVAGFHHHHHPSRGISGVRWRFGWDEEGGY</sequence>
<gene>
    <name evidence="2" type="ORF">P0494A10.4</name>
    <name evidence="1" type="ORF">P0698G03.32</name>
</gene>
<name>Q9FU03_ORYSJ</name>
<proteinExistence type="predicted"/>
<accession>Q9FU03</accession>
<evidence type="ECO:0000313" key="2">
    <source>
        <dbReference type="EMBL" id="BAB55465.1"/>
    </source>
</evidence>
<dbReference type="EMBL" id="AP002541">
    <property type="protein sequence ID" value="BAB55465.1"/>
    <property type="molecule type" value="Genomic_DNA"/>
</dbReference>
<reference evidence="3" key="3">
    <citation type="journal article" date="2008" name="Nucleic Acids Res.">
        <title>The rice annotation project database (RAP-DB): 2008 update.</title>
        <authorList>
            <consortium name="The rice annotation project (RAP)"/>
        </authorList>
    </citation>
    <scope>GENOME REANNOTATION</scope>
    <source>
        <strain evidence="3">cv. Nipponbare</strain>
    </source>
</reference>
<reference evidence="1" key="1">
    <citation type="journal article" date="2002" name="Nature">
        <title>The genome sequence and structure of rice chromosome 1.</title>
        <authorList>
            <person name="Sasaki T."/>
            <person name="Matsumoto T."/>
            <person name="Yamamoto K."/>
            <person name="Sakata K."/>
            <person name="Baba T."/>
            <person name="Katayose Y."/>
            <person name="Wu J."/>
            <person name="Niimura Y."/>
            <person name="Cheng Z."/>
            <person name="Nagamura Y."/>
            <person name="Antonio B.A."/>
            <person name="Kanamori H."/>
            <person name="Hosokawa S."/>
            <person name="Masukawa M."/>
            <person name="Arikawa K."/>
            <person name="Chiden Y."/>
            <person name="Hayashi M."/>
            <person name="Okamoto M."/>
            <person name="Ando T."/>
            <person name="Aoki H."/>
            <person name="Arita K."/>
            <person name="Hamada M."/>
            <person name="Harada C."/>
            <person name="Hijishita S."/>
            <person name="Honda M."/>
            <person name="Ichikawa Y."/>
            <person name="Idonuma A."/>
            <person name="Iijima M."/>
            <person name="Ikeda M."/>
            <person name="Ikeno M."/>
            <person name="Itoh S."/>
            <person name="Itoh T."/>
            <person name="Itoh Y."/>
            <person name="Itoh Y."/>
            <person name="Iwabuchi A."/>
            <person name="Kamiya K."/>
            <person name="Karasawa W."/>
            <person name="Katagiri S."/>
            <person name="Kikuta A."/>
            <person name="Kobayashi N."/>
            <person name="Kono I."/>
            <person name="Machita K."/>
            <person name="Maehara T."/>
            <person name="Mizuno H."/>
            <person name="Mizubayashi T."/>
            <person name="Mukai Y."/>
            <person name="Nagasaki H."/>
            <person name="Nakashima M."/>
            <person name="Nakama Y."/>
            <person name="Nakamichi Y."/>
            <person name="Nakamura M."/>
            <person name="Namiki N."/>
            <person name="Negishi M."/>
            <person name="Ohta I."/>
            <person name="Ono N."/>
            <person name="Saji S."/>
            <person name="Sakai K."/>
            <person name="Shibata M."/>
            <person name="Shimokawa T."/>
            <person name="Shomura A."/>
            <person name="Song J."/>
            <person name="Takazaki Y."/>
            <person name="Terasawa K."/>
            <person name="Tsuji K."/>
            <person name="Waki K."/>
            <person name="Yamagata H."/>
            <person name="Yamane H."/>
            <person name="Yoshiki S."/>
            <person name="Yoshihara R."/>
            <person name="Yukawa K."/>
            <person name="Zhong H."/>
            <person name="Iwama H."/>
            <person name="Endo T."/>
            <person name="Ito H."/>
            <person name="Hahn J.H."/>
            <person name="Kim H.I."/>
            <person name="Eun M.Y."/>
            <person name="Yano M."/>
            <person name="Jiang J."/>
            <person name="Gojobori T."/>
        </authorList>
    </citation>
    <scope>NUCLEOTIDE SEQUENCE</scope>
</reference>
<dbReference type="EMBL" id="AP002747">
    <property type="protein sequence ID" value="BAB17343.1"/>
    <property type="molecule type" value="Genomic_DNA"/>
</dbReference>
<organism evidence="1">
    <name type="scientific">Oryza sativa subsp. japonica</name>
    <name type="common">Rice</name>
    <dbReference type="NCBI Taxonomy" id="39947"/>
    <lineage>
        <taxon>Eukaryota</taxon>
        <taxon>Viridiplantae</taxon>
        <taxon>Streptophyta</taxon>
        <taxon>Embryophyta</taxon>
        <taxon>Tracheophyta</taxon>
        <taxon>Spermatophyta</taxon>
        <taxon>Magnoliopsida</taxon>
        <taxon>Liliopsida</taxon>
        <taxon>Poales</taxon>
        <taxon>Poaceae</taxon>
        <taxon>BOP clade</taxon>
        <taxon>Oryzoideae</taxon>
        <taxon>Oryzeae</taxon>
        <taxon>Oryzinae</taxon>
        <taxon>Oryza</taxon>
        <taxon>Oryza sativa</taxon>
    </lineage>
</organism>
<dbReference type="Proteomes" id="UP000817658">
    <property type="component" value="Chromosome 1"/>
</dbReference>
<dbReference type="AlphaFoldDB" id="Q9FU03"/>
<evidence type="ECO:0000313" key="1">
    <source>
        <dbReference type="EMBL" id="BAB17343.1"/>
    </source>
</evidence>
<dbReference type="Proteomes" id="UP000000763">
    <property type="component" value="Chromosome 1"/>
</dbReference>
<reference evidence="3" key="2">
    <citation type="journal article" date="2005" name="Nature">
        <title>The map-based sequence of the rice genome.</title>
        <authorList>
            <consortium name="International rice genome sequencing project (IRGSP)"/>
            <person name="Matsumoto T."/>
            <person name="Wu J."/>
            <person name="Kanamori H."/>
            <person name="Katayose Y."/>
            <person name="Fujisawa M."/>
            <person name="Namiki N."/>
            <person name="Mizuno H."/>
            <person name="Yamamoto K."/>
            <person name="Antonio B.A."/>
            <person name="Baba T."/>
            <person name="Sakata K."/>
            <person name="Nagamura Y."/>
            <person name="Aoki H."/>
            <person name="Arikawa K."/>
            <person name="Arita K."/>
            <person name="Bito T."/>
            <person name="Chiden Y."/>
            <person name="Fujitsuka N."/>
            <person name="Fukunaka R."/>
            <person name="Hamada M."/>
            <person name="Harada C."/>
            <person name="Hayashi A."/>
            <person name="Hijishita S."/>
            <person name="Honda M."/>
            <person name="Hosokawa S."/>
            <person name="Ichikawa Y."/>
            <person name="Idonuma A."/>
            <person name="Iijima M."/>
            <person name="Ikeda M."/>
            <person name="Ikeno M."/>
            <person name="Ito K."/>
            <person name="Ito S."/>
            <person name="Ito T."/>
            <person name="Ito Y."/>
            <person name="Ito Y."/>
            <person name="Iwabuchi A."/>
            <person name="Kamiya K."/>
            <person name="Karasawa W."/>
            <person name="Kurita K."/>
            <person name="Katagiri S."/>
            <person name="Kikuta A."/>
            <person name="Kobayashi H."/>
            <person name="Kobayashi N."/>
            <person name="Machita K."/>
            <person name="Maehara T."/>
            <person name="Masukawa M."/>
            <person name="Mizubayashi T."/>
            <person name="Mukai Y."/>
            <person name="Nagasaki H."/>
            <person name="Nagata Y."/>
            <person name="Naito S."/>
            <person name="Nakashima M."/>
            <person name="Nakama Y."/>
            <person name="Nakamichi Y."/>
            <person name="Nakamura M."/>
            <person name="Meguro A."/>
            <person name="Negishi M."/>
            <person name="Ohta I."/>
            <person name="Ohta T."/>
            <person name="Okamoto M."/>
            <person name="Ono N."/>
            <person name="Saji S."/>
            <person name="Sakaguchi M."/>
            <person name="Sakai K."/>
            <person name="Shibata M."/>
            <person name="Shimokawa T."/>
            <person name="Song J."/>
            <person name="Takazaki Y."/>
            <person name="Terasawa K."/>
            <person name="Tsugane M."/>
            <person name="Tsuji K."/>
            <person name="Ueda S."/>
            <person name="Waki K."/>
            <person name="Yamagata H."/>
            <person name="Yamamoto M."/>
            <person name="Yamamoto S."/>
            <person name="Yamane H."/>
            <person name="Yoshiki S."/>
            <person name="Yoshihara R."/>
            <person name="Yukawa K."/>
            <person name="Zhong H."/>
            <person name="Yano M."/>
            <person name="Yuan Q."/>
            <person name="Ouyang S."/>
            <person name="Liu J."/>
            <person name="Jones K.M."/>
            <person name="Gansberger K."/>
            <person name="Moffat K."/>
            <person name="Hill J."/>
            <person name="Bera J."/>
            <person name="Fadrosh D."/>
            <person name="Jin S."/>
            <person name="Johri S."/>
            <person name="Kim M."/>
            <person name="Overton L."/>
            <person name="Reardon M."/>
            <person name="Tsitrin T."/>
            <person name="Vuong H."/>
            <person name="Weaver B."/>
            <person name="Ciecko A."/>
            <person name="Tallon L."/>
            <person name="Jackson J."/>
            <person name="Pai G."/>
            <person name="Aken S.V."/>
            <person name="Utterback T."/>
            <person name="Reidmuller S."/>
            <person name="Feldblyum T."/>
            <person name="Hsiao J."/>
            <person name="Zismann V."/>
            <person name="Iobst S."/>
            <person name="de Vazeille A.R."/>
            <person name="Buell C.R."/>
            <person name="Ying K."/>
            <person name="Li Y."/>
            <person name="Lu T."/>
            <person name="Huang Y."/>
            <person name="Zhao Q."/>
            <person name="Feng Q."/>
            <person name="Zhang L."/>
            <person name="Zhu J."/>
            <person name="Weng Q."/>
            <person name="Mu J."/>
            <person name="Lu Y."/>
            <person name="Fan D."/>
            <person name="Liu Y."/>
            <person name="Guan J."/>
            <person name="Zhang Y."/>
            <person name="Yu S."/>
            <person name="Liu X."/>
            <person name="Zhang Y."/>
            <person name="Hong G."/>
            <person name="Han B."/>
            <person name="Choisne N."/>
            <person name="Demange N."/>
            <person name="Orjeda G."/>
            <person name="Samain S."/>
            <person name="Cattolico L."/>
            <person name="Pelletier E."/>
            <person name="Couloux A."/>
            <person name="Segurens B."/>
            <person name="Wincker P."/>
            <person name="D'Hont A."/>
            <person name="Scarpelli C."/>
            <person name="Weissenbach J."/>
            <person name="Salanoubat M."/>
            <person name="Quetier F."/>
            <person name="Yu Y."/>
            <person name="Kim H.R."/>
            <person name="Rambo T."/>
            <person name="Currie J."/>
            <person name="Collura K."/>
            <person name="Luo M."/>
            <person name="Yang T."/>
            <person name="Ammiraju J.S.S."/>
            <person name="Engler F."/>
            <person name="Soderlund C."/>
            <person name="Wing R.A."/>
            <person name="Palmer L.E."/>
            <person name="de la Bastide M."/>
            <person name="Spiegel L."/>
            <person name="Nascimento L."/>
            <person name="Zutavern T."/>
            <person name="O'Shaughnessy A."/>
            <person name="Dike S."/>
            <person name="Dedhia N."/>
            <person name="Preston R."/>
            <person name="Balija V."/>
            <person name="McCombie W.R."/>
            <person name="Chow T."/>
            <person name="Chen H."/>
            <person name="Chung M."/>
            <person name="Chen C."/>
            <person name="Shaw J."/>
            <person name="Wu H."/>
            <person name="Hsiao K."/>
            <person name="Chao Y."/>
            <person name="Chu M."/>
            <person name="Cheng C."/>
            <person name="Hour A."/>
            <person name="Lee P."/>
            <person name="Lin S."/>
            <person name="Lin Y."/>
            <person name="Liou J."/>
            <person name="Liu S."/>
            <person name="Hsing Y."/>
            <person name="Raghuvanshi S."/>
            <person name="Mohanty A."/>
            <person name="Bharti A.K."/>
            <person name="Gaur A."/>
            <person name="Gupta V."/>
            <person name="Kumar D."/>
            <person name="Ravi V."/>
            <person name="Vij S."/>
            <person name="Kapur A."/>
            <person name="Khurana P."/>
            <person name="Khurana P."/>
            <person name="Khurana J.P."/>
            <person name="Tyagi A.K."/>
            <person name="Gaikwad K."/>
            <person name="Singh A."/>
            <person name="Dalal V."/>
            <person name="Srivastava S."/>
            <person name="Dixit A."/>
            <person name="Pal A.K."/>
            <person name="Ghazi I.A."/>
            <person name="Yadav M."/>
            <person name="Pandit A."/>
            <person name="Bhargava A."/>
            <person name="Sureshbabu K."/>
            <person name="Batra K."/>
            <person name="Sharma T.R."/>
            <person name="Mohapatra T."/>
            <person name="Singh N.K."/>
            <person name="Messing J."/>
            <person name="Nelson A.B."/>
            <person name="Fuks G."/>
            <person name="Kavchok S."/>
            <person name="Keizer G."/>
            <person name="Linton E."/>
            <person name="Llaca V."/>
            <person name="Song R."/>
            <person name="Tanyolac B."/>
            <person name="Young S."/>
            <person name="Ho-Il K."/>
            <person name="Hahn J.H."/>
            <person name="Sangsakoo G."/>
            <person name="Vanavichit A."/>
            <person name="de Mattos Luiz.A.T."/>
            <person name="Zimmer P.D."/>
            <person name="Malone G."/>
            <person name="Dellagostin O."/>
            <person name="de Oliveira A.C."/>
            <person name="Bevan M."/>
            <person name="Bancroft I."/>
            <person name="Minx P."/>
            <person name="Cordum H."/>
            <person name="Wilson R."/>
            <person name="Cheng Z."/>
            <person name="Jin W."/>
            <person name="Jiang J."/>
            <person name="Leong S.A."/>
            <person name="Iwama H."/>
            <person name="Gojobori T."/>
            <person name="Itoh T."/>
            <person name="Niimura Y."/>
            <person name="Fujii Y."/>
            <person name="Habara T."/>
            <person name="Sakai H."/>
            <person name="Sato Y."/>
            <person name="Wilson G."/>
            <person name="Kumar K."/>
            <person name="McCouch S."/>
            <person name="Juretic N."/>
            <person name="Hoen D."/>
            <person name="Wright S."/>
            <person name="Bruskiewich R."/>
            <person name="Bureau T."/>
            <person name="Miyao A."/>
            <person name="Hirochika H."/>
            <person name="Nishikawa T."/>
            <person name="Kadowaki K."/>
            <person name="Sugiura M."/>
            <person name="Burr B."/>
            <person name="Sasaki T."/>
        </authorList>
    </citation>
    <scope>NUCLEOTIDE SEQUENCE [LARGE SCALE GENOMIC DNA]</scope>
    <source>
        <strain evidence="3">cv. Nipponbare</strain>
    </source>
</reference>
<protein>
    <submittedName>
        <fullName evidence="1">Uncharacterized protein</fullName>
    </submittedName>
</protein>
<evidence type="ECO:0000313" key="3">
    <source>
        <dbReference type="Proteomes" id="UP000000763"/>
    </source>
</evidence>